<dbReference type="InterPro" id="IPR056924">
    <property type="entry name" value="SH3_Tf2-1"/>
</dbReference>
<evidence type="ECO:0000313" key="2">
    <source>
        <dbReference type="EMBL" id="CAI8609805.1"/>
    </source>
</evidence>
<reference evidence="2 3" key="1">
    <citation type="submission" date="2023-01" db="EMBL/GenBank/DDBJ databases">
        <authorList>
            <person name="Kreplak J."/>
        </authorList>
    </citation>
    <scope>NUCLEOTIDE SEQUENCE [LARGE SCALE GENOMIC DNA]</scope>
</reference>
<evidence type="ECO:0000313" key="3">
    <source>
        <dbReference type="Proteomes" id="UP001157006"/>
    </source>
</evidence>
<dbReference type="Pfam" id="PF24626">
    <property type="entry name" value="SH3_Tf2-1"/>
    <property type="match status" value="1"/>
</dbReference>
<proteinExistence type="predicted"/>
<organism evidence="2 3">
    <name type="scientific">Vicia faba</name>
    <name type="common">Broad bean</name>
    <name type="synonym">Faba vulgaris</name>
    <dbReference type="NCBI Taxonomy" id="3906"/>
    <lineage>
        <taxon>Eukaryota</taxon>
        <taxon>Viridiplantae</taxon>
        <taxon>Streptophyta</taxon>
        <taxon>Embryophyta</taxon>
        <taxon>Tracheophyta</taxon>
        <taxon>Spermatophyta</taxon>
        <taxon>Magnoliopsida</taxon>
        <taxon>eudicotyledons</taxon>
        <taxon>Gunneridae</taxon>
        <taxon>Pentapetalae</taxon>
        <taxon>rosids</taxon>
        <taxon>fabids</taxon>
        <taxon>Fabales</taxon>
        <taxon>Fabaceae</taxon>
        <taxon>Papilionoideae</taxon>
        <taxon>50 kb inversion clade</taxon>
        <taxon>NPAAA clade</taxon>
        <taxon>Hologalegina</taxon>
        <taxon>IRL clade</taxon>
        <taxon>Fabeae</taxon>
        <taxon>Vicia</taxon>
    </lineage>
</organism>
<dbReference type="PANTHER" id="PTHR46148:SF52">
    <property type="entry name" value="OS04G0603800 PROTEIN"/>
    <property type="match status" value="1"/>
</dbReference>
<protein>
    <recommendedName>
        <fullName evidence="1">Tf2-1-like SH3-like domain-containing protein</fullName>
    </recommendedName>
</protein>
<name>A0AAV1AGY4_VICFA</name>
<evidence type="ECO:0000259" key="1">
    <source>
        <dbReference type="Pfam" id="PF24626"/>
    </source>
</evidence>
<dbReference type="AlphaFoldDB" id="A0AAV1AGY4"/>
<feature type="domain" description="Tf2-1-like SH3-like" evidence="1">
    <location>
        <begin position="18"/>
        <end position="83"/>
    </location>
</feature>
<sequence length="161" mass="18621">MERKKDNLNRRDFTFQEGDFVWLKLQPYRQITVAHRVSQKLARRYFGPFRVIKRVGYVVYHLELPSSSRIRPVVHVSLLKPYHGSTPATYLTSLPPPDCIPYTYPTQTAKPNQSAGTTILQEEEDDWVSFVTSGSYEDEVRPKDASTRKRNVSTKCHFGTV</sequence>
<gene>
    <name evidence="2" type="ORF">VFH_IV151120</name>
</gene>
<dbReference type="Proteomes" id="UP001157006">
    <property type="component" value="Chromosome 4"/>
</dbReference>
<keyword evidence="3" id="KW-1185">Reference proteome</keyword>
<dbReference type="PANTHER" id="PTHR46148">
    <property type="entry name" value="CHROMO DOMAIN-CONTAINING PROTEIN"/>
    <property type="match status" value="1"/>
</dbReference>
<accession>A0AAV1AGY4</accession>
<dbReference type="EMBL" id="OX451739">
    <property type="protein sequence ID" value="CAI8609805.1"/>
    <property type="molecule type" value="Genomic_DNA"/>
</dbReference>